<accession>A0A336LVH4</accession>
<dbReference type="Pfam" id="PF14664">
    <property type="entry name" value="RICTOR_N"/>
    <property type="match status" value="1"/>
</dbReference>
<feature type="compositionally biased region" description="Polar residues" evidence="2">
    <location>
        <begin position="1091"/>
        <end position="1102"/>
    </location>
</feature>
<dbReference type="EMBL" id="UFQT01000116">
    <property type="protein sequence ID" value="SSX20337.1"/>
    <property type="molecule type" value="Genomic_DNA"/>
</dbReference>
<evidence type="ECO:0000313" key="6">
    <source>
        <dbReference type="EMBL" id="SSX20337.1"/>
    </source>
</evidence>
<dbReference type="InterPro" id="IPR029453">
    <property type="entry name" value="Rictor_IV"/>
</dbReference>
<dbReference type="PANTHER" id="PTHR13298:SF11">
    <property type="entry name" value="RAPAMYCIN-INSENSITIVE COMPANION OF MTOR"/>
    <property type="match status" value="1"/>
</dbReference>
<dbReference type="SMART" id="SM01303">
    <property type="entry name" value="RasGEF_N_2"/>
    <property type="match status" value="1"/>
</dbReference>
<dbReference type="InterPro" id="IPR029451">
    <property type="entry name" value="RICTOR_M"/>
</dbReference>
<feature type="compositionally biased region" description="Polar residues" evidence="2">
    <location>
        <begin position="1194"/>
        <end position="1207"/>
    </location>
</feature>
<dbReference type="SMART" id="SM01310">
    <property type="entry name" value="RICTOR_V"/>
    <property type="match status" value="1"/>
</dbReference>
<organism evidence="6">
    <name type="scientific">Culicoides sonorensis</name>
    <name type="common">Biting midge</name>
    <dbReference type="NCBI Taxonomy" id="179676"/>
    <lineage>
        <taxon>Eukaryota</taxon>
        <taxon>Metazoa</taxon>
        <taxon>Ecdysozoa</taxon>
        <taxon>Arthropoda</taxon>
        <taxon>Hexapoda</taxon>
        <taxon>Insecta</taxon>
        <taxon>Pterygota</taxon>
        <taxon>Neoptera</taxon>
        <taxon>Endopterygota</taxon>
        <taxon>Diptera</taxon>
        <taxon>Nematocera</taxon>
        <taxon>Chironomoidea</taxon>
        <taxon>Ceratopogonidae</taxon>
        <taxon>Ceratopogoninae</taxon>
        <taxon>Culicoides</taxon>
        <taxon>Monoculicoides</taxon>
    </lineage>
</organism>
<sequence length="1871" mass="208956">MAMASWNLRNRSFNYNRGRRLSPDEYYRLDENKSSIENAYNVFMGLSNKKTSDSLRLCYLNEIVKLFDKHKPLALGFTVEEFLYCLSSSLVHNQCQVRAGALKAIRHLLSHPNDLQKFNEIQLPYLLCRSLDIVLRNEEERLQALKLIRKMLAIAPEQISPVIVNCLVSLAESGTEERILRACLATLCEIGVLNANLLIMCGGVSAITRNVLETHSPRIAESLCGILLHLLEWPSSRNLAGVRLECLAAPYCDFTYRLGIMDKNKDARDLRFTCSRIALLSVLKSFAGIIEFCNPNNTSGLKAIIDVLYLNQVEVRKAILDLLYELIGLPTPQWTDDYSVALAVVDPADFQDAWRLADGFVAIEGRSVLPTLAHSVPNITDIHLSMLLYCFVENSLLNALVQVIVSSDSFLSVRATILLGKLLQLMHSLLPADVCNTNHCLPTLIMRAAEGNHQAKAAITALQSYHQILRNRPASCSLFLDTIIQSGQLINSRIFNREISTKEAFLLPNKRLTLERRRYDSVGSSSLNEESDGGKDGTGSTSSVKGSLTLKRSKLLQFFDNMKEYEKLIRDTQVLSGDPTIWDWDIVITLLRSDLLGKMDDLQTRFIRTLVAYFKPSNNRFSHEELSANRQIPSFVIAGLDLLDWLLKSSELECIRLLTDLFTDIKTHLLAISTSRSAHDCLFSPQHMASTMCQQYFLFIGRLCKNDQGLNVLTNTDVFKQLSNLVSNTTHVCYVKLIVSGLDYSHRVPRQILEKALKSSPQRSARHYATQFLLVLLRAKVPNFEVWGIPLIINQLKDKERLISLTALDILLEACHDKMYLEEIVSIWPSAELCTLEDDGRIVMTKFYSIPRGINHSKANVKEEIQLWMDSFNKKYVLILEADTHASLTLHTRNEDKTYSKRTCSNRPTIVPPNILPHLYGQLVQTSQGMANLQRYGDLLQHIEVLESARCADESECLNLKASLWALGHLSTSAEGVEFLNDPVSRVYEKIIFLVKNCPVYSIRATAINVLGLVGSTKAGADVLFKLDWLCVRHDRNTFWPVNEPEDWITKQLSPIRHQIDNFPPYNYTGIDDFSFSVGGQASFYFDDQNDSSTEGTTNDGSDQVDAPALVSSTTITTQIPAKARTLPDKILTARAMRAKHIRSLSESKTADSLSIINNPDVRHRQRFNSGTDSNTSGVSSCDSVGGRNEITTQHHTLSPIPSSSNLMEFKRPRPRPRRISVTGVPINDMGPSIQDIHGVNAFRSIRRNRPVWSESAAEDHNSSTVSDHQLQSTTLRPFYSKSKSLDRHSSFSGYEDFKQNLLSHRLIKSSHIKGPCYIGICLPKFINDLFSPSVHTNGTYVSQIIAADSAVQLVGDLSLQMNQLATSEVLSDTGATIGGTSDVQTTVGQTHTQNIMESMSDVGLVSSMSDVSTASKKWRMVSKHDRNECLYCARQRGSRLNSCISSDLNISASTSRKKSYQSQLIAATLDVSYNSPESVFSEESVAADRVSGQILRHIQKLANPVWSKQSKQALLELKNKQPHAFQDICLYSEVCKALGKNTYRPGARRFIQEIFYDLDFDCFFIESNEILMRKELLSDETLEIIETSDSAANFSGELNVITMSKTSSQVATIADKSNNNSNNSNISSSLSVSGQSNSLAFTSPSPLPPPPPSTITIKTHLLHFKSPALASVYEASAENLLTDSVQNTKQTLLSLSSTSTNKLISVPITQDEKQTNPEILKLNTEQSSKKYLSGLKSDSSPVTTVTDTANRNTNNSYIINLVSNYNNNSKNNNNKPNYMRPRFNTLELDLSCTKNKFPIRDRSKLLTKDLNLSSGSSSGVFKTSDRSQSLSTTIPSAPFGSLFCERRLLQSSQSEQALSDIYQKKPSEKP</sequence>
<dbReference type="InterPro" id="IPR028267">
    <property type="entry name" value="Pianissimo_N"/>
</dbReference>
<evidence type="ECO:0000259" key="4">
    <source>
        <dbReference type="SMART" id="SM01308"/>
    </source>
</evidence>
<dbReference type="GO" id="GO:0031932">
    <property type="term" value="C:TORC2 complex"/>
    <property type="evidence" value="ECO:0007669"/>
    <property type="project" value="InterPro"/>
</dbReference>
<reference evidence="6" key="1">
    <citation type="submission" date="2018-07" db="EMBL/GenBank/DDBJ databases">
        <authorList>
            <person name="Quirk P.G."/>
            <person name="Krulwich T.A."/>
        </authorList>
    </citation>
    <scope>NUCLEOTIDE SEQUENCE</scope>
</reference>
<evidence type="ECO:0000259" key="3">
    <source>
        <dbReference type="SMART" id="SM01307"/>
    </source>
</evidence>
<dbReference type="GO" id="GO:0051897">
    <property type="term" value="P:positive regulation of phosphatidylinositol 3-kinase/protein kinase B signal transduction"/>
    <property type="evidence" value="ECO:0007669"/>
    <property type="project" value="TreeGrafter"/>
</dbReference>
<dbReference type="Gene3D" id="1.25.10.10">
    <property type="entry name" value="Leucine-rich Repeat Variant"/>
    <property type="match status" value="1"/>
</dbReference>
<dbReference type="InterPro" id="IPR016024">
    <property type="entry name" value="ARM-type_fold"/>
</dbReference>
<dbReference type="InterPro" id="IPR028268">
    <property type="entry name" value="Pianissimo_fam"/>
</dbReference>
<evidence type="ECO:0000256" key="2">
    <source>
        <dbReference type="SAM" id="MobiDB-lite"/>
    </source>
</evidence>
<feature type="region of interest" description="Disordered" evidence="2">
    <location>
        <begin position="523"/>
        <end position="545"/>
    </location>
</feature>
<name>A0A336LVH4_CULSO</name>
<dbReference type="Pfam" id="PF14663">
    <property type="entry name" value="RasGEF_N_2"/>
    <property type="match status" value="1"/>
</dbReference>
<feature type="region of interest" description="Disordered" evidence="2">
    <location>
        <begin position="1194"/>
        <end position="1227"/>
    </location>
</feature>
<dbReference type="SMART" id="SM01308">
    <property type="entry name" value="RICTOR_N"/>
    <property type="match status" value="1"/>
</dbReference>
<protein>
    <submittedName>
        <fullName evidence="6">CSON001047 protein</fullName>
    </submittedName>
</protein>
<dbReference type="OMA" id="PPYNYTG"/>
<dbReference type="SUPFAM" id="SSF48371">
    <property type="entry name" value="ARM repeat"/>
    <property type="match status" value="2"/>
</dbReference>
<gene>
    <name evidence="6" type="primary">CSON001047</name>
</gene>
<feature type="domain" description="Rapamycin-insensitive companion of mTOR" evidence="5">
    <location>
        <begin position="957"/>
        <end position="1031"/>
    </location>
</feature>
<dbReference type="InterPro" id="IPR029452">
    <property type="entry name" value="RICTOR_V"/>
</dbReference>
<dbReference type="InterPro" id="IPR011989">
    <property type="entry name" value="ARM-like"/>
</dbReference>
<dbReference type="SMART" id="SM01307">
    <property type="entry name" value="RICTOR_M"/>
    <property type="match status" value="1"/>
</dbReference>
<evidence type="ECO:0000259" key="5">
    <source>
        <dbReference type="SMART" id="SM01310"/>
    </source>
</evidence>
<evidence type="ECO:0000256" key="1">
    <source>
        <dbReference type="ARBA" id="ARBA00008878"/>
    </source>
</evidence>
<dbReference type="VEuPathDB" id="VectorBase:CSON001047"/>
<feature type="region of interest" description="Disordered" evidence="2">
    <location>
        <begin position="1088"/>
        <end position="1107"/>
    </location>
</feature>
<dbReference type="GO" id="GO:0038203">
    <property type="term" value="P:TORC2 signaling"/>
    <property type="evidence" value="ECO:0007669"/>
    <property type="project" value="TreeGrafter"/>
</dbReference>
<dbReference type="PANTHER" id="PTHR13298">
    <property type="entry name" value="CYTOSOLIC REGULATOR PIANISSIMO"/>
    <property type="match status" value="1"/>
</dbReference>
<comment type="similarity">
    <text evidence="1">Belongs to the RICTOR family.</text>
</comment>
<dbReference type="Pfam" id="PF14668">
    <property type="entry name" value="RICTOR_V"/>
    <property type="match status" value="1"/>
</dbReference>
<feature type="domain" description="Rapamycin-insensitive companion of mTOR middle" evidence="3">
    <location>
        <begin position="560"/>
        <end position="779"/>
    </location>
</feature>
<proteinExistence type="inferred from homology"/>
<dbReference type="GO" id="GO:0043539">
    <property type="term" value="F:protein serine/threonine kinase activator activity"/>
    <property type="evidence" value="ECO:0007669"/>
    <property type="project" value="TreeGrafter"/>
</dbReference>
<feature type="domain" description="Rapamycin-insensitive companion of mTOR N-terminal" evidence="4">
    <location>
        <begin position="57"/>
        <end position="431"/>
    </location>
</feature>
<dbReference type="Pfam" id="PF14666">
    <property type="entry name" value="RICTOR_M"/>
    <property type="match status" value="1"/>
</dbReference>